<dbReference type="Pfam" id="PF00728">
    <property type="entry name" value="Glyco_hydro_20"/>
    <property type="match status" value="1"/>
</dbReference>
<evidence type="ECO:0000256" key="2">
    <source>
        <dbReference type="ARBA" id="ARBA00006285"/>
    </source>
</evidence>
<dbReference type="CDD" id="cd06565">
    <property type="entry name" value="GH20_GcnA-like"/>
    <property type="match status" value="1"/>
</dbReference>
<evidence type="ECO:0000256" key="4">
    <source>
        <dbReference type="ARBA" id="ARBA00022801"/>
    </source>
</evidence>
<dbReference type="OrthoDB" id="47475at2759"/>
<dbReference type="InterPro" id="IPR038901">
    <property type="entry name" value="HEXDC-like"/>
</dbReference>
<dbReference type="InterPro" id="IPR017853">
    <property type="entry name" value="GH"/>
</dbReference>
<keyword evidence="4" id="KW-0378">Hydrolase</keyword>
<evidence type="ECO:0000256" key="3">
    <source>
        <dbReference type="ARBA" id="ARBA00012663"/>
    </source>
</evidence>
<dbReference type="EC" id="3.2.1.52" evidence="3"/>
<evidence type="ECO:0000313" key="6">
    <source>
        <dbReference type="EMBL" id="CDW24619.1"/>
    </source>
</evidence>
<reference evidence="6" key="1">
    <citation type="submission" date="2014-05" db="EMBL/GenBank/DDBJ databases">
        <authorList>
            <person name="Chronopoulou M."/>
        </authorList>
    </citation>
    <scope>NUCLEOTIDE SEQUENCE</scope>
    <source>
        <tissue evidence="6">Whole organism</tissue>
    </source>
</reference>
<evidence type="ECO:0000256" key="1">
    <source>
        <dbReference type="ARBA" id="ARBA00001231"/>
    </source>
</evidence>
<dbReference type="GO" id="GO:0004563">
    <property type="term" value="F:beta-N-acetylhexosaminidase activity"/>
    <property type="evidence" value="ECO:0007669"/>
    <property type="project" value="UniProtKB-EC"/>
</dbReference>
<dbReference type="PANTHER" id="PTHR21040">
    <property type="entry name" value="BCDNA.GH04120"/>
    <property type="match status" value="1"/>
</dbReference>
<accession>A0A0K2TF20</accession>
<dbReference type="RefSeq" id="XP_040568869.1">
    <property type="nucleotide sequence ID" value="XM_040712935.2"/>
</dbReference>
<dbReference type="GO" id="GO:0005975">
    <property type="term" value="P:carbohydrate metabolic process"/>
    <property type="evidence" value="ECO:0007669"/>
    <property type="project" value="InterPro"/>
</dbReference>
<dbReference type="PANTHER" id="PTHR21040:SF8">
    <property type="entry name" value="BCDNA.GH04120"/>
    <property type="match status" value="1"/>
</dbReference>
<dbReference type="AlphaFoldDB" id="A0A0K2TF20"/>
<dbReference type="KEGG" id="lsm:121118363"/>
<dbReference type="Gene3D" id="3.20.20.80">
    <property type="entry name" value="Glycosidases"/>
    <property type="match status" value="1"/>
</dbReference>
<comment type="catalytic activity">
    <reaction evidence="1">
        <text>Hydrolysis of terminal non-reducing N-acetyl-D-hexosamine residues in N-acetyl-beta-D-hexosaminides.</text>
        <dbReference type="EC" id="3.2.1.52"/>
    </reaction>
</comment>
<dbReference type="SUPFAM" id="SSF51445">
    <property type="entry name" value="(Trans)glycosidases"/>
    <property type="match status" value="1"/>
</dbReference>
<dbReference type="InterPro" id="IPR015883">
    <property type="entry name" value="Glyco_hydro_20_cat"/>
</dbReference>
<dbReference type="GeneID" id="121118363"/>
<protein>
    <recommendedName>
        <fullName evidence="3">beta-N-acetylhexosaminidase</fullName>
        <ecNumber evidence="3">3.2.1.52</ecNumber>
    </recommendedName>
</protein>
<proteinExistence type="inferred from homology"/>
<name>A0A0K2TF20_LEPSM</name>
<evidence type="ECO:0000259" key="5">
    <source>
        <dbReference type="Pfam" id="PF00728"/>
    </source>
</evidence>
<feature type="domain" description="Glycoside hydrolase family 20 catalytic" evidence="5">
    <location>
        <begin position="105"/>
        <end position="267"/>
    </location>
</feature>
<dbReference type="EMBL" id="HACA01007258">
    <property type="protein sequence ID" value="CDW24619.1"/>
    <property type="molecule type" value="Transcribed_RNA"/>
</dbReference>
<sequence length="528" mass="61604">MMKDRRILALVAIFLLLLLTFQFLRSPQKVIHLDIHRSTIKSIREEISSYHPPPYRIFHLDLKGAPPKISYLREIFPLVREAGGNALLVEYEDMFPYTGMLSNASALNAFTPSQIKEIVSIAEENELKVIPLIQTFGHMEHVLKLSEFVALREIPSYPQSLCPSKWESFQLVVMMIDQLLSLHPNVEYLHIGCDEVYHMGICSKCSDRIRRSKTSSLFIDHLLRISSYILTKHPHVKPIVWDDMLRNLPENELKVLKNAVEPMVWVYVEDIYHFVGKSTWRKYSNVFPHIWAASAFKGAYGERLFLPNISRHFKNHLSWRRVLQREGSYYMGRKLQFRGIALTGWSRYDHFAVLCELLPPSIPSLILNLVLMSFSGPEEVILKKVQSIIKCNQLETSNLEPESFEDCSFPGVDILLAMLSFQVIKAKVESLDTDSRYKQGWLTSYNVKYNFTSPWRISETMRNHISLPNQVKDFKLNMESNLKKIYEESTVLEWTEQNVSPLQDKLDNLIRTVRELSYRNTWQRRPFC</sequence>
<comment type="similarity">
    <text evidence="2">Belongs to the glycosyl hydrolase 20 family.</text>
</comment>
<organism evidence="6">
    <name type="scientific">Lepeophtheirus salmonis</name>
    <name type="common">Salmon louse</name>
    <name type="synonym">Caligus salmonis</name>
    <dbReference type="NCBI Taxonomy" id="72036"/>
    <lineage>
        <taxon>Eukaryota</taxon>
        <taxon>Metazoa</taxon>
        <taxon>Ecdysozoa</taxon>
        <taxon>Arthropoda</taxon>
        <taxon>Crustacea</taxon>
        <taxon>Multicrustacea</taxon>
        <taxon>Hexanauplia</taxon>
        <taxon>Copepoda</taxon>
        <taxon>Siphonostomatoida</taxon>
        <taxon>Caligidae</taxon>
        <taxon>Lepeophtheirus</taxon>
    </lineage>
</organism>